<evidence type="ECO:0000259" key="11">
    <source>
        <dbReference type="Pfam" id="PF00694"/>
    </source>
</evidence>
<sequence>MTPFTAFAGIAAPFPMANVDTDTIVPARFMKTVERSGLGRAAFADLRFESDGSERPDFVLNQPQFRDAEIVIAYENFGCGSSREHAPWALRDYGIRCIIAPSFADIFHNNSFKNGLLLISLEREICDRLMNDARMGGNARFGIDLAGQLIVPPNGEGIKFEIDPTRKHKLLNGIDDIGETLIREQQISAFEDRHGVERAWLFGPVVDESR</sequence>
<keyword evidence="7 10" id="KW-0028">Amino-acid biosynthesis</keyword>
<keyword evidence="13" id="KW-1185">Reference proteome</keyword>
<keyword evidence="8 10" id="KW-0456">Lyase</keyword>
<dbReference type="NCBIfam" id="TIGR00171">
    <property type="entry name" value="leuD"/>
    <property type="match status" value="1"/>
</dbReference>
<dbReference type="Pfam" id="PF00694">
    <property type="entry name" value="Aconitase_C"/>
    <property type="match status" value="1"/>
</dbReference>
<evidence type="ECO:0000256" key="2">
    <source>
        <dbReference type="ARBA" id="ARBA00002695"/>
    </source>
</evidence>
<evidence type="ECO:0000256" key="10">
    <source>
        <dbReference type="HAMAP-Rule" id="MF_01031"/>
    </source>
</evidence>
<protein>
    <recommendedName>
        <fullName evidence="10">3-isopropylmalate dehydratase small subunit</fullName>
        <ecNumber evidence="10">4.2.1.33</ecNumber>
    </recommendedName>
    <alternativeName>
        <fullName evidence="10">Alpha-IPM isomerase</fullName>
        <shortName evidence="10">IPMI</shortName>
    </alternativeName>
    <alternativeName>
        <fullName evidence="10">Isopropylmalate isomerase</fullName>
    </alternativeName>
</protein>
<dbReference type="RefSeq" id="WP_209651075.1">
    <property type="nucleotide sequence ID" value="NZ_JBEPNV010000005.1"/>
</dbReference>
<dbReference type="PANTHER" id="PTHR43345">
    <property type="entry name" value="3-ISOPROPYLMALATE DEHYDRATASE SMALL SUBUNIT 2-RELATED-RELATED"/>
    <property type="match status" value="1"/>
</dbReference>
<dbReference type="InterPro" id="IPR015928">
    <property type="entry name" value="Aconitase/3IPM_dehydase_swvl"/>
</dbReference>
<evidence type="ECO:0000256" key="6">
    <source>
        <dbReference type="ARBA" id="ARBA00022430"/>
    </source>
</evidence>
<evidence type="ECO:0000256" key="3">
    <source>
        <dbReference type="ARBA" id="ARBA00004729"/>
    </source>
</evidence>
<comment type="catalytic activity">
    <reaction evidence="1 10">
        <text>(2R,3S)-3-isopropylmalate = (2S)-2-isopropylmalate</text>
        <dbReference type="Rhea" id="RHEA:32287"/>
        <dbReference type="ChEBI" id="CHEBI:1178"/>
        <dbReference type="ChEBI" id="CHEBI:35121"/>
        <dbReference type="EC" id="4.2.1.33"/>
    </reaction>
</comment>
<evidence type="ECO:0000256" key="4">
    <source>
        <dbReference type="ARBA" id="ARBA00009845"/>
    </source>
</evidence>
<dbReference type="PANTHER" id="PTHR43345:SF5">
    <property type="entry name" value="3-ISOPROPYLMALATE DEHYDRATASE SMALL SUBUNIT"/>
    <property type="match status" value="1"/>
</dbReference>
<dbReference type="HAMAP" id="MF_01031">
    <property type="entry name" value="LeuD_type1"/>
    <property type="match status" value="1"/>
</dbReference>
<dbReference type="SUPFAM" id="SSF52016">
    <property type="entry name" value="LeuD/IlvD-like"/>
    <property type="match status" value="1"/>
</dbReference>
<feature type="domain" description="Aconitase A/isopropylmalate dehydratase small subunit swivel" evidence="11">
    <location>
        <begin position="1"/>
        <end position="123"/>
    </location>
</feature>
<dbReference type="Proteomes" id="UP001549119">
    <property type="component" value="Unassembled WGS sequence"/>
</dbReference>
<dbReference type="NCBIfam" id="NF002458">
    <property type="entry name" value="PRK01641.1"/>
    <property type="match status" value="1"/>
</dbReference>
<evidence type="ECO:0000313" key="12">
    <source>
        <dbReference type="EMBL" id="MET3869951.1"/>
    </source>
</evidence>
<dbReference type="EC" id="4.2.1.33" evidence="10"/>
<evidence type="ECO:0000256" key="9">
    <source>
        <dbReference type="ARBA" id="ARBA00023304"/>
    </source>
</evidence>
<dbReference type="GO" id="GO:0047508">
    <property type="term" value="F:(R)-2-methylmalate dehydratase activity"/>
    <property type="evidence" value="ECO:0007669"/>
    <property type="project" value="UniProtKB-EC"/>
</dbReference>
<dbReference type="InterPro" id="IPR050075">
    <property type="entry name" value="LeuD"/>
</dbReference>
<gene>
    <name evidence="10" type="primary">leuD</name>
    <name evidence="12" type="ORF">ABIC20_007336</name>
</gene>
<reference evidence="12 13" key="1">
    <citation type="submission" date="2024-06" db="EMBL/GenBank/DDBJ databases">
        <title>Genomics of switchgrass bacterial isolates.</title>
        <authorList>
            <person name="Shade A."/>
        </authorList>
    </citation>
    <scope>NUCLEOTIDE SEQUENCE [LARGE SCALE GENOMIC DNA]</scope>
    <source>
        <strain evidence="12 13">PvP084</strain>
    </source>
</reference>
<evidence type="ECO:0000256" key="7">
    <source>
        <dbReference type="ARBA" id="ARBA00022605"/>
    </source>
</evidence>
<name>A0ABV2NTU0_9HYPH</name>
<comment type="pathway">
    <text evidence="3 10">Amino-acid biosynthesis; L-leucine biosynthesis; L-leucine from 3-methyl-2-oxobutanoate: step 2/4.</text>
</comment>
<dbReference type="InterPro" id="IPR033940">
    <property type="entry name" value="IPMI_Swivel"/>
</dbReference>
<dbReference type="CDD" id="cd01577">
    <property type="entry name" value="IPMI_Swivel"/>
    <property type="match status" value="1"/>
</dbReference>
<keyword evidence="9 10" id="KW-0100">Branched-chain amino acid biosynthesis</keyword>
<dbReference type="EMBL" id="JBEPNW010000008">
    <property type="protein sequence ID" value="MET3869951.1"/>
    <property type="molecule type" value="Genomic_DNA"/>
</dbReference>
<comment type="function">
    <text evidence="2 10">Catalyzes the isomerization between 2-isopropylmalate and 3-isopropylmalate, via the formation of 2-isopropylmaleate.</text>
</comment>
<evidence type="ECO:0000313" key="13">
    <source>
        <dbReference type="Proteomes" id="UP001549119"/>
    </source>
</evidence>
<proteinExistence type="inferred from homology"/>
<comment type="subunit">
    <text evidence="5 10">Heterodimer of LeuC and LeuD.</text>
</comment>
<dbReference type="InterPro" id="IPR000573">
    <property type="entry name" value="AconitaseA/IPMdHydase_ssu_swvl"/>
</dbReference>
<organism evidence="12 13">
    <name type="scientific">Methylobacterium radiotolerans</name>
    <dbReference type="NCBI Taxonomy" id="31998"/>
    <lineage>
        <taxon>Bacteria</taxon>
        <taxon>Pseudomonadati</taxon>
        <taxon>Pseudomonadota</taxon>
        <taxon>Alphaproteobacteria</taxon>
        <taxon>Hyphomicrobiales</taxon>
        <taxon>Methylobacteriaceae</taxon>
        <taxon>Methylobacterium</taxon>
    </lineage>
</organism>
<accession>A0ABV2NTU0</accession>
<evidence type="ECO:0000256" key="8">
    <source>
        <dbReference type="ARBA" id="ARBA00023239"/>
    </source>
</evidence>
<comment type="similarity">
    <text evidence="4 10">Belongs to the LeuD family. LeuD type 1 subfamily.</text>
</comment>
<evidence type="ECO:0000256" key="1">
    <source>
        <dbReference type="ARBA" id="ARBA00000491"/>
    </source>
</evidence>
<evidence type="ECO:0000256" key="5">
    <source>
        <dbReference type="ARBA" id="ARBA00011271"/>
    </source>
</evidence>
<dbReference type="GO" id="GO:0003861">
    <property type="term" value="F:3-isopropylmalate dehydratase activity"/>
    <property type="evidence" value="ECO:0007669"/>
    <property type="project" value="UniProtKB-EC"/>
</dbReference>
<dbReference type="Gene3D" id="3.20.19.10">
    <property type="entry name" value="Aconitase, domain 4"/>
    <property type="match status" value="1"/>
</dbReference>
<keyword evidence="6 10" id="KW-0432">Leucine biosynthesis</keyword>
<dbReference type="InterPro" id="IPR004431">
    <property type="entry name" value="3-IsopropMal_deHydase_ssu"/>
</dbReference>
<comment type="caution">
    <text evidence="12">The sequence shown here is derived from an EMBL/GenBank/DDBJ whole genome shotgun (WGS) entry which is preliminary data.</text>
</comment>